<dbReference type="STRING" id="1798475.A2837_02170"/>
<dbReference type="InterPro" id="IPR015942">
    <property type="entry name" value="Asp/Glu/hydantoin_racemase"/>
</dbReference>
<keyword evidence="3 7" id="KW-0133">Cell shape</keyword>
<dbReference type="PANTHER" id="PTHR21198:SF2">
    <property type="entry name" value="GLUTAMATE RACEMASE"/>
    <property type="match status" value="1"/>
</dbReference>
<keyword evidence="5 7" id="KW-0413">Isomerase</keyword>
<comment type="pathway">
    <text evidence="7">Cell wall biogenesis; peptidoglycan biosynthesis.</text>
</comment>
<dbReference type="SUPFAM" id="SSF53681">
    <property type="entry name" value="Aspartate/glutamate racemase"/>
    <property type="match status" value="2"/>
</dbReference>
<dbReference type="AlphaFoldDB" id="A0A1F6BYL1"/>
<comment type="function">
    <text evidence="7">Provides the (R)-glutamate required for cell wall biosynthesis.</text>
</comment>
<feature type="active site" description="Proton donor/acceptor" evidence="7">
    <location>
        <position position="76"/>
    </location>
</feature>
<dbReference type="InterPro" id="IPR018187">
    <property type="entry name" value="Asp/Glu_racemase_AS_1"/>
</dbReference>
<protein>
    <recommendedName>
        <fullName evidence="2 7">Glutamate racemase</fullName>
        <ecNumber evidence="2 7">5.1.1.3</ecNumber>
    </recommendedName>
</protein>
<dbReference type="Proteomes" id="UP000176322">
    <property type="component" value="Unassembled WGS sequence"/>
</dbReference>
<keyword evidence="6 7" id="KW-0961">Cell wall biogenesis/degradation</keyword>
<evidence type="ECO:0000313" key="8">
    <source>
        <dbReference type="EMBL" id="OGG42035.1"/>
    </source>
</evidence>
<evidence type="ECO:0000256" key="1">
    <source>
        <dbReference type="ARBA" id="ARBA00001602"/>
    </source>
</evidence>
<dbReference type="InterPro" id="IPR001920">
    <property type="entry name" value="Asp/Glu_race"/>
</dbReference>
<gene>
    <name evidence="7" type="primary">murI</name>
    <name evidence="8" type="ORF">A2837_02170</name>
</gene>
<dbReference type="PANTHER" id="PTHR21198">
    <property type="entry name" value="GLUTAMATE RACEMASE"/>
    <property type="match status" value="1"/>
</dbReference>
<comment type="caution">
    <text evidence="8">The sequence shown here is derived from an EMBL/GenBank/DDBJ whole genome shotgun (WGS) entry which is preliminary data.</text>
</comment>
<feature type="binding site" evidence="7">
    <location>
        <begin position="77"/>
        <end position="78"/>
    </location>
    <ligand>
        <name>substrate</name>
    </ligand>
</feature>
<comment type="caution">
    <text evidence="7">Lacks conserved residue(s) required for the propagation of feature annotation.</text>
</comment>
<reference evidence="8 9" key="1">
    <citation type="journal article" date="2016" name="Nat. Commun.">
        <title>Thousands of microbial genomes shed light on interconnected biogeochemical processes in an aquifer system.</title>
        <authorList>
            <person name="Anantharaman K."/>
            <person name="Brown C.T."/>
            <person name="Hug L.A."/>
            <person name="Sharon I."/>
            <person name="Castelle C.J."/>
            <person name="Probst A.J."/>
            <person name="Thomas B.C."/>
            <person name="Singh A."/>
            <person name="Wilkins M.J."/>
            <person name="Karaoz U."/>
            <person name="Brodie E.L."/>
            <person name="Williams K.H."/>
            <person name="Hubbard S.S."/>
            <person name="Banfield J.F."/>
        </authorList>
    </citation>
    <scope>NUCLEOTIDE SEQUENCE [LARGE SCALE GENOMIC DNA]</scope>
</reference>
<sequence>MNGSNDGKIGLFDSGLGGLTILKAVAKDLPLYDYVFFGDTEHLPLGDKTEEEIYSYTKAGVEELFRRDCSLVIIACNTASAETLRRLQDTFLATEYPERRILGVIIPTIEELIDSGAKSALLLATKRTIESSKYEKELEKSGSNITLHSVATPELVPMIEEGKLDEAAEAAVAIIKVQIERVGEIDTIVLGCTHYTKLKDALRRAYGVAPTILSQDEIIPHKLTSYLDNHPEIESYLSRNSTRSIHLSSHRPDYDQIAAELLGGVMM</sequence>
<keyword evidence="4 7" id="KW-0573">Peptidoglycan synthesis</keyword>
<dbReference type="EMBL" id="MFKO01000002">
    <property type="protein sequence ID" value="OGG42035.1"/>
    <property type="molecule type" value="Genomic_DNA"/>
</dbReference>
<accession>A0A1F6BYL1</accession>
<dbReference type="InterPro" id="IPR004391">
    <property type="entry name" value="Glu_race"/>
</dbReference>
<dbReference type="NCBIfam" id="TIGR00067">
    <property type="entry name" value="glut_race"/>
    <property type="match status" value="1"/>
</dbReference>
<dbReference type="HAMAP" id="MF_00258">
    <property type="entry name" value="Glu_racemase"/>
    <property type="match status" value="1"/>
</dbReference>
<dbReference type="GO" id="GO:0008881">
    <property type="term" value="F:glutamate racemase activity"/>
    <property type="evidence" value="ECO:0007669"/>
    <property type="project" value="UniProtKB-UniRule"/>
</dbReference>
<proteinExistence type="inferred from homology"/>
<dbReference type="GO" id="GO:0009252">
    <property type="term" value="P:peptidoglycan biosynthetic process"/>
    <property type="evidence" value="ECO:0007669"/>
    <property type="project" value="UniProtKB-UniRule"/>
</dbReference>
<evidence type="ECO:0000256" key="7">
    <source>
        <dbReference type="HAMAP-Rule" id="MF_00258"/>
    </source>
</evidence>
<evidence type="ECO:0000256" key="2">
    <source>
        <dbReference type="ARBA" id="ARBA00013090"/>
    </source>
</evidence>
<organism evidence="8 9">
    <name type="scientific">Candidatus Kaiserbacteria bacterium RIFCSPHIGHO2_01_FULL_46_22</name>
    <dbReference type="NCBI Taxonomy" id="1798475"/>
    <lineage>
        <taxon>Bacteria</taxon>
        <taxon>Candidatus Kaiseribacteriota</taxon>
    </lineage>
</organism>
<evidence type="ECO:0000256" key="3">
    <source>
        <dbReference type="ARBA" id="ARBA00022960"/>
    </source>
</evidence>
<feature type="binding site" evidence="7">
    <location>
        <begin position="13"/>
        <end position="14"/>
    </location>
    <ligand>
        <name>substrate</name>
    </ligand>
</feature>
<dbReference type="GO" id="GO:0071555">
    <property type="term" value="P:cell wall organization"/>
    <property type="evidence" value="ECO:0007669"/>
    <property type="project" value="UniProtKB-KW"/>
</dbReference>
<feature type="active site" description="Proton donor/acceptor" evidence="7">
    <location>
        <position position="192"/>
    </location>
</feature>
<dbReference type="EC" id="5.1.1.3" evidence="2 7"/>
<feature type="binding site" evidence="7">
    <location>
        <begin position="193"/>
        <end position="194"/>
    </location>
    <ligand>
        <name>substrate</name>
    </ligand>
</feature>
<evidence type="ECO:0000313" key="9">
    <source>
        <dbReference type="Proteomes" id="UP000176322"/>
    </source>
</evidence>
<dbReference type="PROSITE" id="PS00923">
    <property type="entry name" value="ASP_GLU_RACEMASE_1"/>
    <property type="match status" value="1"/>
</dbReference>
<comment type="catalytic activity">
    <reaction evidence="1 7">
        <text>L-glutamate = D-glutamate</text>
        <dbReference type="Rhea" id="RHEA:12813"/>
        <dbReference type="ChEBI" id="CHEBI:29985"/>
        <dbReference type="ChEBI" id="CHEBI:29986"/>
        <dbReference type="EC" id="5.1.1.3"/>
    </reaction>
</comment>
<dbReference type="Pfam" id="PF01177">
    <property type="entry name" value="Asp_Glu_race"/>
    <property type="match status" value="1"/>
</dbReference>
<evidence type="ECO:0000256" key="4">
    <source>
        <dbReference type="ARBA" id="ARBA00022984"/>
    </source>
</evidence>
<dbReference type="UniPathway" id="UPA00219"/>
<evidence type="ECO:0000256" key="6">
    <source>
        <dbReference type="ARBA" id="ARBA00023316"/>
    </source>
</evidence>
<dbReference type="GO" id="GO:0008360">
    <property type="term" value="P:regulation of cell shape"/>
    <property type="evidence" value="ECO:0007669"/>
    <property type="project" value="UniProtKB-KW"/>
</dbReference>
<evidence type="ECO:0000256" key="5">
    <source>
        <dbReference type="ARBA" id="ARBA00023235"/>
    </source>
</evidence>
<dbReference type="Gene3D" id="3.40.50.1860">
    <property type="match status" value="2"/>
</dbReference>
<comment type="similarity">
    <text evidence="7">Belongs to the aspartate/glutamate racemases family.</text>
</comment>
<name>A0A1F6BYL1_9BACT</name>